<dbReference type="PROSITE" id="PS50931">
    <property type="entry name" value="HTH_LYSR"/>
    <property type="match status" value="1"/>
</dbReference>
<evidence type="ECO:0000256" key="1">
    <source>
        <dbReference type="ARBA" id="ARBA00009437"/>
    </source>
</evidence>
<comment type="caution">
    <text evidence="6">The sequence shown here is derived from an EMBL/GenBank/DDBJ whole genome shotgun (WGS) entry which is preliminary data.</text>
</comment>
<sequence length="314" mass="34489">MEYLPRMAIFARVVELGAFSKAARELGLTASSVSQHIRALEGFLGTTLLHRTTRKLSLTEAGSLFYQNCARVVTEAREAQQNIATLNNEPVGELRIAASSFMAANYLVPALEDFIKSNPKINVSLDVSDHNIDLVESRIDLALRVGSTAKYGDIHLTRLNAVLCAAPAYLETHQAIQTPADLHQHDFLLFTPHGEQSCVDLKNQSGDSVRVRLQPRVSANHARALHRLALQGHGIARLLQAKVQADIDSGQLVVVLPQWRLDSFTAYLTTRHRDEIPLKVKKCIEHIQTYFSLHHPASVLGVVATSEGASKVAG</sequence>
<dbReference type="InterPro" id="IPR005119">
    <property type="entry name" value="LysR_subst-bd"/>
</dbReference>
<keyword evidence="2" id="KW-0805">Transcription regulation</keyword>
<dbReference type="EMBL" id="JAQQFM010000003">
    <property type="protein sequence ID" value="MFL9924095.1"/>
    <property type="molecule type" value="Genomic_DNA"/>
</dbReference>
<proteinExistence type="inferred from homology"/>
<comment type="similarity">
    <text evidence="1">Belongs to the LysR transcriptional regulatory family.</text>
</comment>
<protein>
    <submittedName>
        <fullName evidence="6">LysR substrate-binding domain-containing protein</fullName>
    </submittedName>
</protein>
<evidence type="ECO:0000259" key="5">
    <source>
        <dbReference type="PROSITE" id="PS50931"/>
    </source>
</evidence>
<evidence type="ECO:0000313" key="7">
    <source>
        <dbReference type="Proteomes" id="UP001629246"/>
    </source>
</evidence>
<evidence type="ECO:0000256" key="2">
    <source>
        <dbReference type="ARBA" id="ARBA00023015"/>
    </source>
</evidence>
<dbReference type="PANTHER" id="PTHR30537:SF30">
    <property type="entry name" value="TRANSCRIPTIONAL REGULATOR-RELATED"/>
    <property type="match status" value="1"/>
</dbReference>
<keyword evidence="7" id="KW-1185">Reference proteome</keyword>
<dbReference type="InterPro" id="IPR036390">
    <property type="entry name" value="WH_DNA-bd_sf"/>
</dbReference>
<dbReference type="RefSeq" id="WP_408156380.1">
    <property type="nucleotide sequence ID" value="NZ_JAQQFM010000003.1"/>
</dbReference>
<evidence type="ECO:0000313" key="6">
    <source>
        <dbReference type="EMBL" id="MFL9924095.1"/>
    </source>
</evidence>
<reference evidence="6 7" key="1">
    <citation type="journal article" date="2024" name="Chem. Sci.">
        <title>Discovery of megapolipeptins by genome mining of a Burkholderiales bacteria collection.</title>
        <authorList>
            <person name="Paulo B.S."/>
            <person name="Recchia M.J.J."/>
            <person name="Lee S."/>
            <person name="Fergusson C.H."/>
            <person name="Romanowski S.B."/>
            <person name="Hernandez A."/>
            <person name="Krull N."/>
            <person name="Liu D.Y."/>
            <person name="Cavanagh H."/>
            <person name="Bos A."/>
            <person name="Gray C.A."/>
            <person name="Murphy B.T."/>
            <person name="Linington R.G."/>
            <person name="Eustaquio A.S."/>
        </authorList>
    </citation>
    <scope>NUCLEOTIDE SEQUENCE [LARGE SCALE GENOMIC DNA]</scope>
    <source>
        <strain evidence="6 7">RL21-008-BIB-A</strain>
    </source>
</reference>
<evidence type="ECO:0000256" key="3">
    <source>
        <dbReference type="ARBA" id="ARBA00023125"/>
    </source>
</evidence>
<dbReference type="Gene3D" id="3.40.190.290">
    <property type="match status" value="1"/>
</dbReference>
<dbReference type="InterPro" id="IPR000847">
    <property type="entry name" value="LysR_HTH_N"/>
</dbReference>
<dbReference type="Pfam" id="PF03466">
    <property type="entry name" value="LysR_substrate"/>
    <property type="match status" value="1"/>
</dbReference>
<dbReference type="Pfam" id="PF00126">
    <property type="entry name" value="HTH_1"/>
    <property type="match status" value="1"/>
</dbReference>
<keyword evidence="3" id="KW-0238">DNA-binding</keyword>
<dbReference type="Proteomes" id="UP001629246">
    <property type="component" value="Unassembled WGS sequence"/>
</dbReference>
<name>A0ABW9A895_9BURK</name>
<dbReference type="Gene3D" id="1.10.10.10">
    <property type="entry name" value="Winged helix-like DNA-binding domain superfamily/Winged helix DNA-binding domain"/>
    <property type="match status" value="1"/>
</dbReference>
<dbReference type="SUPFAM" id="SSF46785">
    <property type="entry name" value="Winged helix' DNA-binding domain"/>
    <property type="match status" value="1"/>
</dbReference>
<organism evidence="6 7">
    <name type="scientific">Herbaspirillum lusitanum</name>
    <dbReference type="NCBI Taxonomy" id="213312"/>
    <lineage>
        <taxon>Bacteria</taxon>
        <taxon>Pseudomonadati</taxon>
        <taxon>Pseudomonadota</taxon>
        <taxon>Betaproteobacteria</taxon>
        <taxon>Burkholderiales</taxon>
        <taxon>Oxalobacteraceae</taxon>
        <taxon>Herbaspirillum</taxon>
    </lineage>
</organism>
<dbReference type="InterPro" id="IPR058163">
    <property type="entry name" value="LysR-type_TF_proteobact-type"/>
</dbReference>
<dbReference type="PANTHER" id="PTHR30537">
    <property type="entry name" value="HTH-TYPE TRANSCRIPTIONAL REGULATOR"/>
    <property type="match status" value="1"/>
</dbReference>
<dbReference type="CDD" id="cd08422">
    <property type="entry name" value="PBP2_CrgA_like"/>
    <property type="match status" value="1"/>
</dbReference>
<accession>A0ABW9A895</accession>
<evidence type="ECO:0000256" key="4">
    <source>
        <dbReference type="ARBA" id="ARBA00023163"/>
    </source>
</evidence>
<feature type="domain" description="HTH lysR-type" evidence="5">
    <location>
        <begin position="1"/>
        <end position="59"/>
    </location>
</feature>
<dbReference type="SUPFAM" id="SSF53850">
    <property type="entry name" value="Periplasmic binding protein-like II"/>
    <property type="match status" value="1"/>
</dbReference>
<keyword evidence="4" id="KW-0804">Transcription</keyword>
<gene>
    <name evidence="6" type="ORF">PQR62_07460</name>
</gene>
<dbReference type="InterPro" id="IPR036388">
    <property type="entry name" value="WH-like_DNA-bd_sf"/>
</dbReference>